<dbReference type="RefSeq" id="WP_011305201.1">
    <property type="nucleotide sequence ID" value="NZ_CP009526.1"/>
</dbReference>
<accession>A0A0E3QHF8</accession>
<dbReference type="EMBL" id="CP009526">
    <property type="protein sequence ID" value="AKB50089.1"/>
    <property type="molecule type" value="Genomic_DNA"/>
</dbReference>
<gene>
    <name evidence="2" type="ORF">MSBRW_0836</name>
</gene>
<keyword evidence="1" id="KW-0472">Membrane</keyword>
<feature type="transmembrane region" description="Helical" evidence="1">
    <location>
        <begin position="6"/>
        <end position="21"/>
    </location>
</feature>
<dbReference type="Proteomes" id="UP000033038">
    <property type="component" value="Chromosome"/>
</dbReference>
<sequence>MLLFGHIGITLGIFFVFSYIAPQLKTIIDKRYLAIGALLPDLIDKPLGLIVFASTISNGRMISHTLLFSITLFLIGLYVYNKRNDIVIITLASGSFFHLMEDQMWNTPKTLFWPLLGWSFPKDDVANGIAFLLMLFKESFTLNLSQGFSLEHTFIPEIIGMAVVVIFTLNWLKNNLSKTISKDEEIKKENTEKPTVETTVFYIIGFLVFGLLSVRAIIAL</sequence>
<dbReference type="KEGG" id="mbw:MSBRW_0836"/>
<feature type="transmembrane region" description="Helical" evidence="1">
    <location>
        <begin position="199"/>
        <end position="218"/>
    </location>
</feature>
<keyword evidence="1" id="KW-0812">Transmembrane</keyword>
<organism evidence="2 3">
    <name type="scientific">Methanosarcina barkeri str. Wiesmoor</name>
    <dbReference type="NCBI Taxonomy" id="1434109"/>
    <lineage>
        <taxon>Archaea</taxon>
        <taxon>Methanobacteriati</taxon>
        <taxon>Methanobacteriota</taxon>
        <taxon>Stenosarchaea group</taxon>
        <taxon>Methanomicrobia</taxon>
        <taxon>Methanosarcinales</taxon>
        <taxon>Methanosarcinaceae</taxon>
        <taxon>Methanosarcina</taxon>
    </lineage>
</organism>
<dbReference type="PATRIC" id="fig|1434109.4.peg.1025"/>
<keyword evidence="1" id="KW-1133">Transmembrane helix</keyword>
<dbReference type="Pfam" id="PF04307">
    <property type="entry name" value="YdjM"/>
    <property type="match status" value="1"/>
</dbReference>
<evidence type="ECO:0000313" key="2">
    <source>
        <dbReference type="EMBL" id="AKB50089.1"/>
    </source>
</evidence>
<feature type="transmembrane region" description="Helical" evidence="1">
    <location>
        <begin position="62"/>
        <end position="80"/>
    </location>
</feature>
<dbReference type="AlphaFoldDB" id="A0A0E3QHF8"/>
<proteinExistence type="predicted"/>
<evidence type="ECO:0008006" key="4">
    <source>
        <dbReference type="Google" id="ProtNLM"/>
    </source>
</evidence>
<reference evidence="2 3" key="1">
    <citation type="submission" date="2014-07" db="EMBL/GenBank/DDBJ databases">
        <title>Methanogenic archaea and the global carbon cycle.</title>
        <authorList>
            <person name="Henriksen J.R."/>
            <person name="Luke J."/>
            <person name="Reinhart S."/>
            <person name="Benedict M.N."/>
            <person name="Youngblut N.D."/>
            <person name="Metcalf M.E."/>
            <person name="Whitaker R.J."/>
            <person name="Metcalf W.W."/>
        </authorList>
    </citation>
    <scope>NUCLEOTIDE SEQUENCE [LARGE SCALE GENOMIC DNA]</scope>
    <source>
        <strain evidence="2 3">Wiesmoor</strain>
    </source>
</reference>
<dbReference type="GeneID" id="24822269"/>
<evidence type="ECO:0000313" key="3">
    <source>
        <dbReference type="Proteomes" id="UP000033038"/>
    </source>
</evidence>
<evidence type="ECO:0000256" key="1">
    <source>
        <dbReference type="SAM" id="Phobius"/>
    </source>
</evidence>
<dbReference type="HOGENOM" id="CLU_126996_0_0_2"/>
<dbReference type="InterPro" id="IPR007404">
    <property type="entry name" value="YdjM-like"/>
</dbReference>
<protein>
    <recommendedName>
        <fullName evidence="4">Membrane-bound metal-dependent hydrolase</fullName>
    </recommendedName>
</protein>
<feature type="transmembrane region" description="Helical" evidence="1">
    <location>
        <begin position="154"/>
        <end position="172"/>
    </location>
</feature>
<name>A0A0E3QHF8_METBA</name>